<protein>
    <submittedName>
        <fullName evidence="1">Uncharacterized protein</fullName>
    </submittedName>
</protein>
<comment type="caution">
    <text evidence="1">The sequence shown here is derived from an EMBL/GenBank/DDBJ whole genome shotgun (WGS) entry which is preliminary data.</text>
</comment>
<evidence type="ECO:0000313" key="2">
    <source>
        <dbReference type="Proteomes" id="UP000241769"/>
    </source>
</evidence>
<feature type="non-terminal residue" evidence="1">
    <location>
        <position position="237"/>
    </location>
</feature>
<accession>A0A2P6MQK3</accession>
<proteinExistence type="predicted"/>
<sequence length="237" mass="27160">MRTMCLCKLSSGLRIKLRRSSIDIDKIIDDRGTDLTCVLRSVRHSSYPRYFIQLSVNLVVLSYALREWDSVNAIQAASFFVQPQHEQPLLVVLHTHTNSLYQSFFRLYLAFHIYNSLKASLRPHHSRVIIHRIDGERQDNVCAPLPHQTTAVSSSLFSLTSQRDRRKTVELLSLLWRARDRGRYRETHQQLSLFCAGASASARRLYRAGGTAQSQASDVCSDLSGCLFLYGEEQREE</sequence>
<dbReference type="EMBL" id="MDYQ01000517">
    <property type="protein sequence ID" value="PRP73977.1"/>
    <property type="molecule type" value="Genomic_DNA"/>
</dbReference>
<name>A0A2P6MQK3_9EUKA</name>
<gene>
    <name evidence="1" type="ORF">PROFUN_16813</name>
</gene>
<organism evidence="1 2">
    <name type="scientific">Planoprotostelium fungivorum</name>
    <dbReference type="NCBI Taxonomy" id="1890364"/>
    <lineage>
        <taxon>Eukaryota</taxon>
        <taxon>Amoebozoa</taxon>
        <taxon>Evosea</taxon>
        <taxon>Variosea</taxon>
        <taxon>Cavosteliida</taxon>
        <taxon>Cavosteliaceae</taxon>
        <taxon>Planoprotostelium</taxon>
    </lineage>
</organism>
<evidence type="ECO:0000313" key="1">
    <source>
        <dbReference type="EMBL" id="PRP73977.1"/>
    </source>
</evidence>
<dbReference type="Proteomes" id="UP000241769">
    <property type="component" value="Unassembled WGS sequence"/>
</dbReference>
<keyword evidence="2" id="KW-1185">Reference proteome</keyword>
<dbReference type="AlphaFoldDB" id="A0A2P6MQK3"/>
<dbReference type="InParanoid" id="A0A2P6MQK3"/>
<reference evidence="1 2" key="1">
    <citation type="journal article" date="2018" name="Genome Biol. Evol.">
        <title>Multiple Roots of Fruiting Body Formation in Amoebozoa.</title>
        <authorList>
            <person name="Hillmann F."/>
            <person name="Forbes G."/>
            <person name="Novohradska S."/>
            <person name="Ferling I."/>
            <person name="Riege K."/>
            <person name="Groth M."/>
            <person name="Westermann M."/>
            <person name="Marz M."/>
            <person name="Spaller T."/>
            <person name="Winckler T."/>
            <person name="Schaap P."/>
            <person name="Glockner G."/>
        </authorList>
    </citation>
    <scope>NUCLEOTIDE SEQUENCE [LARGE SCALE GENOMIC DNA]</scope>
    <source>
        <strain evidence="1 2">Jena</strain>
    </source>
</reference>